<dbReference type="GO" id="GO:0004364">
    <property type="term" value="F:glutathione transferase activity"/>
    <property type="evidence" value="ECO:0007669"/>
    <property type="project" value="TreeGrafter"/>
</dbReference>
<dbReference type="InterPro" id="IPR036282">
    <property type="entry name" value="Glutathione-S-Trfase_C_sf"/>
</dbReference>
<comment type="similarity">
    <text evidence="1">Belongs to the GST superfamily. Omega family.</text>
</comment>
<gene>
    <name evidence="4" type="ORF">CINC_LOCUS2580</name>
</gene>
<dbReference type="OrthoDB" id="4951845at2759"/>
<dbReference type="PROSITE" id="PS50405">
    <property type="entry name" value="GST_CTER"/>
    <property type="match status" value="1"/>
</dbReference>
<dbReference type="InterPro" id="IPR010987">
    <property type="entry name" value="Glutathione-S-Trfase_C-like"/>
</dbReference>
<dbReference type="GO" id="GO:0006749">
    <property type="term" value="P:glutathione metabolic process"/>
    <property type="evidence" value="ECO:0007669"/>
    <property type="project" value="TreeGrafter"/>
</dbReference>
<dbReference type="GO" id="GO:0045174">
    <property type="term" value="F:glutathione dehydrogenase (ascorbate) activity"/>
    <property type="evidence" value="ECO:0007669"/>
    <property type="project" value="TreeGrafter"/>
</dbReference>
<dbReference type="EMBL" id="LR824016">
    <property type="protein sequence ID" value="CAH0584376.1"/>
    <property type="molecule type" value="Genomic_DNA"/>
</dbReference>
<dbReference type="Gene3D" id="1.20.1050.10">
    <property type="match status" value="1"/>
</dbReference>
<evidence type="ECO:0000313" key="4">
    <source>
        <dbReference type="EMBL" id="CAH0584376.1"/>
    </source>
</evidence>
<dbReference type="InterPro" id="IPR050983">
    <property type="entry name" value="GST_Omega/HSP26"/>
</dbReference>
<keyword evidence="5" id="KW-1185">Reference proteome</keyword>
<organism evidence="4 5">
    <name type="scientific">Chrysodeixis includens</name>
    <name type="common">Soybean looper</name>
    <name type="synonym">Pseudoplusia includens</name>
    <dbReference type="NCBI Taxonomy" id="689277"/>
    <lineage>
        <taxon>Eukaryota</taxon>
        <taxon>Metazoa</taxon>
        <taxon>Ecdysozoa</taxon>
        <taxon>Arthropoda</taxon>
        <taxon>Hexapoda</taxon>
        <taxon>Insecta</taxon>
        <taxon>Pterygota</taxon>
        <taxon>Neoptera</taxon>
        <taxon>Endopterygota</taxon>
        <taxon>Lepidoptera</taxon>
        <taxon>Glossata</taxon>
        <taxon>Ditrysia</taxon>
        <taxon>Noctuoidea</taxon>
        <taxon>Noctuidae</taxon>
        <taxon>Plusiinae</taxon>
        <taxon>Chrysodeixis</taxon>
    </lineage>
</organism>
<reference evidence="4" key="1">
    <citation type="submission" date="2021-12" db="EMBL/GenBank/DDBJ databases">
        <authorList>
            <person name="King R."/>
        </authorList>
    </citation>
    <scope>NUCLEOTIDE SEQUENCE</scope>
</reference>
<feature type="domain" description="GST C-terminal" evidence="3">
    <location>
        <begin position="1"/>
        <end position="108"/>
    </location>
</feature>
<keyword evidence="2" id="KW-0560">Oxidoreductase</keyword>
<evidence type="ECO:0000313" key="5">
    <source>
        <dbReference type="Proteomes" id="UP001154114"/>
    </source>
</evidence>
<dbReference type="PANTHER" id="PTHR43968">
    <property type="match status" value="1"/>
</dbReference>
<dbReference type="Gene3D" id="3.40.30.10">
    <property type="entry name" value="Glutaredoxin"/>
    <property type="match status" value="1"/>
</dbReference>
<proteinExistence type="inferred from homology"/>
<evidence type="ECO:0000256" key="2">
    <source>
        <dbReference type="ARBA" id="ARBA00023002"/>
    </source>
</evidence>
<dbReference type="PANTHER" id="PTHR43968:SF6">
    <property type="entry name" value="GLUTATHIONE S-TRANSFERASE OMEGA"/>
    <property type="match status" value="1"/>
</dbReference>
<dbReference type="FunFam" id="1.20.1050.10:FF:000009">
    <property type="entry name" value="Glutathione S-transferase omega-1"/>
    <property type="match status" value="1"/>
</dbReference>
<evidence type="ECO:0000259" key="3">
    <source>
        <dbReference type="PROSITE" id="PS50405"/>
    </source>
</evidence>
<accession>A0A9P0BNV1</accession>
<sequence>MGPVLITFIRLVKTPEAMNDVIVESYFKALDFIQNELKERGSKFLDGDQPGYADYMIWPWFERLITLDDERIKMDEPKYGLMLAYIKNMLQDPVVNEYLLPKEIFKEFHSAFILGTKPKYDLLEK</sequence>
<name>A0A9P0BNV1_CHRIL</name>
<dbReference type="SUPFAM" id="SSF47616">
    <property type="entry name" value="GST C-terminal domain-like"/>
    <property type="match status" value="1"/>
</dbReference>
<evidence type="ECO:0000256" key="1">
    <source>
        <dbReference type="ARBA" id="ARBA00011067"/>
    </source>
</evidence>
<dbReference type="AlphaFoldDB" id="A0A9P0BNV1"/>
<dbReference type="Pfam" id="PF13410">
    <property type="entry name" value="GST_C_2"/>
    <property type="match status" value="1"/>
</dbReference>
<dbReference type="GO" id="GO:0005737">
    <property type="term" value="C:cytoplasm"/>
    <property type="evidence" value="ECO:0007669"/>
    <property type="project" value="TreeGrafter"/>
</dbReference>
<dbReference type="Proteomes" id="UP001154114">
    <property type="component" value="Chromosome 13"/>
</dbReference>
<protein>
    <recommendedName>
        <fullName evidence="3">GST C-terminal domain-containing protein</fullName>
    </recommendedName>
</protein>